<evidence type="ECO:0000313" key="2">
    <source>
        <dbReference type="Proteomes" id="UP000828941"/>
    </source>
</evidence>
<accession>A0ACB9KRT6</accession>
<protein>
    <submittedName>
        <fullName evidence="1">Uncharacterized protein</fullName>
    </submittedName>
</protein>
<gene>
    <name evidence="1" type="ORF">L6164_033235</name>
</gene>
<organism evidence="1 2">
    <name type="scientific">Bauhinia variegata</name>
    <name type="common">Purple orchid tree</name>
    <name type="synonym">Phanera variegata</name>
    <dbReference type="NCBI Taxonomy" id="167791"/>
    <lineage>
        <taxon>Eukaryota</taxon>
        <taxon>Viridiplantae</taxon>
        <taxon>Streptophyta</taxon>
        <taxon>Embryophyta</taxon>
        <taxon>Tracheophyta</taxon>
        <taxon>Spermatophyta</taxon>
        <taxon>Magnoliopsida</taxon>
        <taxon>eudicotyledons</taxon>
        <taxon>Gunneridae</taxon>
        <taxon>Pentapetalae</taxon>
        <taxon>rosids</taxon>
        <taxon>fabids</taxon>
        <taxon>Fabales</taxon>
        <taxon>Fabaceae</taxon>
        <taxon>Cercidoideae</taxon>
        <taxon>Cercideae</taxon>
        <taxon>Bauhiniinae</taxon>
        <taxon>Bauhinia</taxon>
    </lineage>
</organism>
<proteinExistence type="predicted"/>
<evidence type="ECO:0000313" key="1">
    <source>
        <dbReference type="EMBL" id="KAI4299810.1"/>
    </source>
</evidence>
<comment type="caution">
    <text evidence="1">The sequence shown here is derived from an EMBL/GenBank/DDBJ whole genome shotgun (WGS) entry which is preliminary data.</text>
</comment>
<dbReference type="EMBL" id="CM039438">
    <property type="protein sequence ID" value="KAI4299810.1"/>
    <property type="molecule type" value="Genomic_DNA"/>
</dbReference>
<sequence>MSHQTSINRAPPSLCYSPIKKMRTSLIALCFFLFAYQATSSVIFDTDGEPVRNAGGAYYLIPVSDELHGGLRPAILGNWPTVILDTNLTHGVPVRFTSPFKIGIISSTMLLNIQFVTHLPVELVWKVGPEVPIGWTVNLSNELPLFGPFKVVSVERGYKIVYYQDDIVADVGIVHAGGFYRLLLQNGDPFIFQIKKATGSSAKMSIV</sequence>
<dbReference type="Proteomes" id="UP000828941">
    <property type="component" value="Chromosome 13"/>
</dbReference>
<keyword evidence="2" id="KW-1185">Reference proteome</keyword>
<name>A0ACB9KRT6_BAUVA</name>
<reference evidence="1 2" key="1">
    <citation type="journal article" date="2022" name="DNA Res.">
        <title>Chromosomal-level genome assembly of the orchid tree Bauhinia variegata (Leguminosae; Cercidoideae) supports the allotetraploid origin hypothesis of Bauhinia.</title>
        <authorList>
            <person name="Zhong Y."/>
            <person name="Chen Y."/>
            <person name="Zheng D."/>
            <person name="Pang J."/>
            <person name="Liu Y."/>
            <person name="Luo S."/>
            <person name="Meng S."/>
            <person name="Qian L."/>
            <person name="Wei D."/>
            <person name="Dai S."/>
            <person name="Zhou R."/>
        </authorList>
    </citation>
    <scope>NUCLEOTIDE SEQUENCE [LARGE SCALE GENOMIC DNA]</scope>
    <source>
        <strain evidence="1">BV-YZ2020</strain>
    </source>
</reference>